<protein>
    <recommendedName>
        <fullName evidence="5">Nicotinate phosphoribosyltransferase N-terminal domain-containing protein</fullName>
    </recommendedName>
</protein>
<evidence type="ECO:0000259" key="5">
    <source>
        <dbReference type="Pfam" id="PF17767"/>
    </source>
</evidence>
<keyword evidence="7" id="KW-1185">Reference proteome</keyword>
<proteinExistence type="inferred from homology"/>
<dbReference type="InterPro" id="IPR040727">
    <property type="entry name" value="NAPRTase_N"/>
</dbReference>
<dbReference type="GO" id="GO:0004516">
    <property type="term" value="F:nicotinate phosphoribosyltransferase activity"/>
    <property type="evidence" value="ECO:0007669"/>
    <property type="project" value="UniProtKB-EC"/>
</dbReference>
<organism evidence="6 7">
    <name type="scientific">Echinostoma caproni</name>
    <dbReference type="NCBI Taxonomy" id="27848"/>
    <lineage>
        <taxon>Eukaryota</taxon>
        <taxon>Metazoa</taxon>
        <taxon>Spiralia</taxon>
        <taxon>Lophotrochozoa</taxon>
        <taxon>Platyhelminthes</taxon>
        <taxon>Trematoda</taxon>
        <taxon>Digenea</taxon>
        <taxon>Plagiorchiida</taxon>
        <taxon>Echinostomata</taxon>
        <taxon>Echinostomatoidea</taxon>
        <taxon>Echinostomatidae</taxon>
        <taxon>Echinostoma</taxon>
    </lineage>
</organism>
<dbReference type="Pfam" id="PF17767">
    <property type="entry name" value="NAPRTase_N"/>
    <property type="match status" value="1"/>
</dbReference>
<feature type="domain" description="Nicotinate phosphoribosyltransferase N-terminal" evidence="5">
    <location>
        <begin position="28"/>
        <end position="94"/>
    </location>
</feature>
<dbReference type="OrthoDB" id="193380at2759"/>
<comment type="catalytic activity">
    <reaction evidence="4">
        <text>5-phospho-alpha-D-ribose 1-diphosphate + nicotinate + ATP + H2O = nicotinate beta-D-ribonucleotide + ADP + phosphate + diphosphate</text>
        <dbReference type="Rhea" id="RHEA:36163"/>
        <dbReference type="ChEBI" id="CHEBI:15377"/>
        <dbReference type="ChEBI" id="CHEBI:30616"/>
        <dbReference type="ChEBI" id="CHEBI:32544"/>
        <dbReference type="ChEBI" id="CHEBI:33019"/>
        <dbReference type="ChEBI" id="CHEBI:43474"/>
        <dbReference type="ChEBI" id="CHEBI:57502"/>
        <dbReference type="ChEBI" id="CHEBI:58017"/>
        <dbReference type="ChEBI" id="CHEBI:456216"/>
        <dbReference type="EC" id="6.3.4.21"/>
    </reaction>
</comment>
<dbReference type="PANTHER" id="PTHR11098">
    <property type="entry name" value="NICOTINATE PHOSPHORIBOSYLTRANSFERASE"/>
    <property type="match status" value="1"/>
</dbReference>
<dbReference type="Proteomes" id="UP000272942">
    <property type="component" value="Unassembled WGS sequence"/>
</dbReference>
<gene>
    <name evidence="6" type="ORF">ECPE_LOCUS17052</name>
</gene>
<comment type="pathway">
    <text evidence="1">Cofactor biosynthesis; NAD(+) biosynthesis.</text>
</comment>
<dbReference type="UniPathway" id="UPA00253"/>
<evidence type="ECO:0000256" key="3">
    <source>
        <dbReference type="ARBA" id="ARBA00022642"/>
    </source>
</evidence>
<comment type="similarity">
    <text evidence="2">Belongs to the NAPRTase family.</text>
</comment>
<dbReference type="EMBL" id="UZAN01067246">
    <property type="protein sequence ID" value="VDP94329.1"/>
    <property type="molecule type" value="Genomic_DNA"/>
</dbReference>
<dbReference type="SUPFAM" id="SSF54675">
    <property type="entry name" value="Nicotinate/Quinolinate PRTase N-terminal domain-like"/>
    <property type="match status" value="1"/>
</dbReference>
<dbReference type="Gene3D" id="3.20.140.10">
    <property type="entry name" value="nicotinate phosphoribosyltransferase"/>
    <property type="match status" value="1"/>
</dbReference>
<dbReference type="GO" id="GO:0005829">
    <property type="term" value="C:cytosol"/>
    <property type="evidence" value="ECO:0007669"/>
    <property type="project" value="TreeGrafter"/>
</dbReference>
<dbReference type="InterPro" id="IPR007229">
    <property type="entry name" value="Nic_PRibTrfase-Fam"/>
</dbReference>
<evidence type="ECO:0000256" key="1">
    <source>
        <dbReference type="ARBA" id="ARBA00004790"/>
    </source>
</evidence>
<dbReference type="PANTHER" id="PTHR11098:SF1">
    <property type="entry name" value="NICOTINATE PHOSPHORIBOSYLTRANSFERASE"/>
    <property type="match status" value="1"/>
</dbReference>
<evidence type="ECO:0000256" key="2">
    <source>
        <dbReference type="ARBA" id="ARBA00010897"/>
    </source>
</evidence>
<dbReference type="AlphaFoldDB" id="A0A3P8LC85"/>
<name>A0A3P8LC85_9TREM</name>
<dbReference type="GO" id="GO:0034355">
    <property type="term" value="P:NAD+ biosynthetic process via the salvage pathway"/>
    <property type="evidence" value="ECO:0007669"/>
    <property type="project" value="TreeGrafter"/>
</dbReference>
<evidence type="ECO:0000256" key="4">
    <source>
        <dbReference type="ARBA" id="ARBA00048668"/>
    </source>
</evidence>
<sequence length="202" mass="23673">MVSLLAFTDSCSRIAVNLMPALYISFVADFYQLTMSYSYWKAGKAEEPAVFEIFFRKNPFQGEFTIFAGLSDCIEYLKTFTFTEEGEYLYILSHCRGIHNQNRVQRSSVCVFENPVQRTHGYEQAFHQVKPVKRTSLIAVNLVMYTKLVVIYKVDRDRTCFEVERKKVNLFYQQKVHNLTVDTYCFKHSDLLSTRKFKVSQP</sequence>
<evidence type="ECO:0000313" key="7">
    <source>
        <dbReference type="Proteomes" id="UP000272942"/>
    </source>
</evidence>
<reference evidence="6 7" key="1">
    <citation type="submission" date="2018-11" db="EMBL/GenBank/DDBJ databases">
        <authorList>
            <consortium name="Pathogen Informatics"/>
        </authorList>
    </citation>
    <scope>NUCLEOTIDE SEQUENCE [LARGE SCALE GENOMIC DNA]</scope>
    <source>
        <strain evidence="6 7">Egypt</strain>
    </source>
</reference>
<evidence type="ECO:0000313" key="6">
    <source>
        <dbReference type="EMBL" id="VDP94329.1"/>
    </source>
</evidence>
<keyword evidence="3" id="KW-0662">Pyridine nucleotide biosynthesis</keyword>
<accession>A0A3P8LC85</accession>